<dbReference type="EMBL" id="RSCJ01000001">
    <property type="protein sequence ID" value="RUR86811.1"/>
    <property type="molecule type" value="Genomic_DNA"/>
</dbReference>
<name>A0A3S1A3G4_CHLFR</name>
<dbReference type="AlphaFoldDB" id="A0A3S1A3G4"/>
<evidence type="ECO:0000259" key="1">
    <source>
        <dbReference type="Pfam" id="PF00535"/>
    </source>
</evidence>
<keyword evidence="2" id="KW-0808">Transferase</keyword>
<gene>
    <name evidence="2" type="ORF">PCC6912_02540</name>
</gene>
<proteinExistence type="predicted"/>
<dbReference type="PANTHER" id="PTHR43685">
    <property type="entry name" value="GLYCOSYLTRANSFERASE"/>
    <property type="match status" value="1"/>
</dbReference>
<sequence length="345" mass="39751">MPKVSVVMTAYNAMAYLPQTMETLLWQSFTDFELVLINNGSTDNIVEWVTQLGDPRIKLISQENRGIPGGLNRGIAHAQGEYITFLDADDLWDPTKLEKQVRVLDENPEVGLVYNWVTLIDEHSRDMGGLIHRHSIVKFHAEGDVRKQILEQDIIGCGSSAMVRRVCFEEVGVFDPSFTIAADWDMWVRIGLRYRFKVIKEPLTYYRKHSNSMTSNWQAAMQDCGVAIEKIFSYVSPELQYLKNYSYGRLYFYHAQQRVRSIERDSHEASRLYNKAISYSPQLAYSWKSMRLNFTINLLKLLGAERYDKLIKLSQLLVSNATNKLARLTISFGGNRKLLSNEIVK</sequence>
<dbReference type="OrthoDB" id="396512at2"/>
<dbReference type="Gene3D" id="3.90.550.10">
    <property type="entry name" value="Spore Coat Polysaccharide Biosynthesis Protein SpsA, Chain A"/>
    <property type="match status" value="1"/>
</dbReference>
<keyword evidence="3" id="KW-1185">Reference proteome</keyword>
<dbReference type="InterPro" id="IPR001173">
    <property type="entry name" value="Glyco_trans_2-like"/>
</dbReference>
<dbReference type="Pfam" id="PF00535">
    <property type="entry name" value="Glycos_transf_2"/>
    <property type="match status" value="1"/>
</dbReference>
<comment type="caution">
    <text evidence="2">The sequence shown here is derived from an EMBL/GenBank/DDBJ whole genome shotgun (WGS) entry which is preliminary data.</text>
</comment>
<reference evidence="2 3" key="1">
    <citation type="journal article" date="2019" name="Genome Biol. Evol.">
        <title>Day and night: Metabolic profiles and evolutionary relationships of six axenic non-marine cyanobacteria.</title>
        <authorList>
            <person name="Will S.E."/>
            <person name="Henke P."/>
            <person name="Boedeker C."/>
            <person name="Huang S."/>
            <person name="Brinkmann H."/>
            <person name="Rohde M."/>
            <person name="Jarek M."/>
            <person name="Friedl T."/>
            <person name="Seufert S."/>
            <person name="Schumacher M."/>
            <person name="Overmann J."/>
            <person name="Neumann-Schaal M."/>
            <person name="Petersen J."/>
        </authorList>
    </citation>
    <scope>NUCLEOTIDE SEQUENCE [LARGE SCALE GENOMIC DNA]</scope>
    <source>
        <strain evidence="2 3">PCC 6912</strain>
    </source>
</reference>
<dbReference type="InterPro" id="IPR029044">
    <property type="entry name" value="Nucleotide-diphossugar_trans"/>
</dbReference>
<dbReference type="InterPro" id="IPR050834">
    <property type="entry name" value="Glycosyltransf_2"/>
</dbReference>
<dbReference type="Proteomes" id="UP000268857">
    <property type="component" value="Unassembled WGS sequence"/>
</dbReference>
<dbReference type="PANTHER" id="PTHR43685:SF2">
    <property type="entry name" value="GLYCOSYLTRANSFERASE 2-LIKE DOMAIN-CONTAINING PROTEIN"/>
    <property type="match status" value="1"/>
</dbReference>
<protein>
    <submittedName>
        <fullName evidence="2">Glycosyl transferase</fullName>
    </submittedName>
</protein>
<organism evidence="2 3">
    <name type="scientific">Chlorogloeopsis fritschii PCC 6912</name>
    <dbReference type="NCBI Taxonomy" id="211165"/>
    <lineage>
        <taxon>Bacteria</taxon>
        <taxon>Bacillati</taxon>
        <taxon>Cyanobacteriota</taxon>
        <taxon>Cyanophyceae</taxon>
        <taxon>Nostocales</taxon>
        <taxon>Chlorogloeopsidaceae</taxon>
        <taxon>Chlorogloeopsis</taxon>
    </lineage>
</organism>
<feature type="domain" description="Glycosyltransferase 2-like" evidence="1">
    <location>
        <begin position="5"/>
        <end position="171"/>
    </location>
</feature>
<evidence type="ECO:0000313" key="3">
    <source>
        <dbReference type="Proteomes" id="UP000268857"/>
    </source>
</evidence>
<evidence type="ECO:0000313" key="2">
    <source>
        <dbReference type="EMBL" id="RUR86811.1"/>
    </source>
</evidence>
<dbReference type="STRING" id="211165.GCA_000317285_05162"/>
<dbReference type="GO" id="GO:0016740">
    <property type="term" value="F:transferase activity"/>
    <property type="evidence" value="ECO:0007669"/>
    <property type="project" value="UniProtKB-KW"/>
</dbReference>
<dbReference type="RefSeq" id="WP_016874274.1">
    <property type="nucleotide sequence ID" value="NZ_AJLN01000116.1"/>
</dbReference>
<accession>A0A3S1A3G4</accession>
<dbReference type="SUPFAM" id="SSF53448">
    <property type="entry name" value="Nucleotide-diphospho-sugar transferases"/>
    <property type="match status" value="1"/>
</dbReference>